<feature type="transmembrane region" description="Helical" evidence="9">
    <location>
        <begin position="160"/>
        <end position="182"/>
    </location>
</feature>
<name>A0A5P2AUS1_STRVZ</name>
<keyword evidence="6 9" id="KW-1133">Transmembrane helix</keyword>
<evidence type="ECO:0000313" key="10">
    <source>
        <dbReference type="EMBL" id="QES21380.1"/>
    </source>
</evidence>
<evidence type="ECO:0000256" key="5">
    <source>
        <dbReference type="ARBA" id="ARBA00022967"/>
    </source>
</evidence>
<gene>
    <name evidence="9" type="primary">hppA</name>
    <name evidence="10" type="ORF">DEJ46_21625</name>
</gene>
<keyword evidence="4 9" id="KW-0460">Magnesium</keyword>
<feature type="transmembrane region" description="Helical" evidence="9">
    <location>
        <begin position="562"/>
        <end position="583"/>
    </location>
</feature>
<evidence type="ECO:0000256" key="9">
    <source>
        <dbReference type="HAMAP-Rule" id="MF_01129"/>
    </source>
</evidence>
<keyword evidence="9" id="KW-1003">Cell membrane</keyword>
<evidence type="ECO:0000313" key="11">
    <source>
        <dbReference type="Proteomes" id="UP000324106"/>
    </source>
</evidence>
<keyword evidence="7 9" id="KW-0406">Ion transport</keyword>
<comment type="catalytic activity">
    <reaction evidence="9">
        <text>diphosphate + H2O + H(+)(in) = 2 phosphate + 2 H(+)(out)</text>
        <dbReference type="Rhea" id="RHEA:13973"/>
        <dbReference type="ChEBI" id="CHEBI:15377"/>
        <dbReference type="ChEBI" id="CHEBI:15378"/>
        <dbReference type="ChEBI" id="CHEBI:33019"/>
        <dbReference type="ChEBI" id="CHEBI:43474"/>
        <dbReference type="EC" id="7.1.3.1"/>
    </reaction>
</comment>
<sequence length="775" mass="78410">MDPTSLAAAVLTSGNRTIVVVVAAVALGALVVAQLLVRQVLAAGEGTEKMKEIAAAVQEGANAYLARQLRTLAVFAVAVFFLLMLLPADDWSQRAGRSLFFLVGALFSASTGYVGMRLAVRANVRVAAAAREATPGPGEPEKDLTEVAHRAMRIAFRTGGVVGMFTVGLGLLGASCVVLVYAADAPKVLEGFGLGAALIAMFMRVGGGIFTKAADVGADLVGKVEQGIPEDDARNAATIADNVGDNVGDCAGMAADLFESYAVTLVAALILGMAAFGDHGLAFPLMVPAIGVVTAVIGIFAVAPRRADRSGMSAINRGFFLSATVSLVLVAVAAFTYLPSSYAELEGVTEPGIPGHDGDPRVLALVAVAIGIVLAALIQQLTGYFTETGRRPVRDIGKSSLTGPATVVLAGVALGLESAVYAALLIGLAVYGAFLLGGASIMLALFAVALAGTGLLTTVGVIVAMDTFGPVSDNAQGIAEMSGDVRGAGAQVLTDLDAVGNTTKAITKGIAIATAVLAAAALFGSYRDAIETAVAEAGGADAIGGAADLLTLSMDISQPNNLFGLILGASVVFLFSGLAINAVSRSAGSVVHEVRRQFREHPGIMTYTEKPEYGRVVDICTRDALRELATPGLLAVTAPIAVGFALGVGPLGSYLAGAIGTGALMAVFLSNSGGAWDNAKKLVEDGNHGGKGSEAHAATVIGDTVGDPFKDTAGPAINPLLKVMNLVALLIAPAVVKFGYGEDASDGMRAAVAGLAVLVVVVAVRVSKRRSVAVS</sequence>
<comment type="caution">
    <text evidence="9">Lacks conserved residue(s) required for the propagation of feature annotation.</text>
</comment>
<evidence type="ECO:0000256" key="7">
    <source>
        <dbReference type="ARBA" id="ARBA00023065"/>
    </source>
</evidence>
<feature type="transmembrane region" description="Helical" evidence="9">
    <location>
        <begin position="98"/>
        <end position="116"/>
    </location>
</feature>
<feature type="transmembrane region" description="Helical" evidence="9">
    <location>
        <begin position="723"/>
        <end position="741"/>
    </location>
</feature>
<dbReference type="EMBL" id="CP029194">
    <property type="protein sequence ID" value="QES21380.1"/>
    <property type="molecule type" value="Genomic_DNA"/>
</dbReference>
<evidence type="ECO:0000256" key="4">
    <source>
        <dbReference type="ARBA" id="ARBA00022842"/>
    </source>
</evidence>
<dbReference type="GO" id="GO:0009678">
    <property type="term" value="F:diphosphate hydrolysis-driven proton transmembrane transporter activity"/>
    <property type="evidence" value="ECO:0007669"/>
    <property type="project" value="UniProtKB-UniRule"/>
</dbReference>
<evidence type="ECO:0000256" key="2">
    <source>
        <dbReference type="ARBA" id="ARBA00022448"/>
    </source>
</evidence>
<feature type="transmembrane region" description="Helical" evidence="9">
    <location>
        <begin position="747"/>
        <end position="766"/>
    </location>
</feature>
<feature type="transmembrane region" description="Helical" evidence="9">
    <location>
        <begin position="509"/>
        <end position="526"/>
    </location>
</feature>
<evidence type="ECO:0000256" key="3">
    <source>
        <dbReference type="ARBA" id="ARBA00022692"/>
    </source>
</evidence>
<dbReference type="GO" id="GO:0012505">
    <property type="term" value="C:endomembrane system"/>
    <property type="evidence" value="ECO:0007669"/>
    <property type="project" value="UniProtKB-SubCell"/>
</dbReference>
<keyword evidence="2 9" id="KW-0813">Transport</keyword>
<dbReference type="AlphaFoldDB" id="A0A5P2AUS1"/>
<reference evidence="10 11" key="1">
    <citation type="submission" date="2018-05" db="EMBL/GenBank/DDBJ databases">
        <title>Streptomyces venezuelae.</title>
        <authorList>
            <person name="Kim W."/>
            <person name="Lee N."/>
            <person name="Cho B.-K."/>
        </authorList>
    </citation>
    <scope>NUCLEOTIDE SEQUENCE [LARGE SCALE GENOMIC DNA]</scope>
    <source>
        <strain evidence="10 11">ATCC 15068</strain>
    </source>
</reference>
<keyword evidence="8 9" id="KW-0472">Membrane</keyword>
<proteinExistence type="inferred from homology"/>
<evidence type="ECO:0000256" key="1">
    <source>
        <dbReference type="ARBA" id="ARBA00004127"/>
    </source>
</evidence>
<dbReference type="InterPro" id="IPR004131">
    <property type="entry name" value="PPase-energised_H-pump"/>
</dbReference>
<feature type="transmembrane region" description="Helical" evidence="9">
    <location>
        <begin position="282"/>
        <end position="303"/>
    </location>
</feature>
<dbReference type="HAMAP" id="MF_01129">
    <property type="entry name" value="PPase_energized_pump"/>
    <property type="match status" value="1"/>
</dbReference>
<feature type="transmembrane region" description="Helical" evidence="9">
    <location>
        <begin position="362"/>
        <end position="386"/>
    </location>
</feature>
<feature type="transmembrane region" description="Helical" evidence="9">
    <location>
        <begin position="407"/>
        <end position="434"/>
    </location>
</feature>
<organism evidence="10 11">
    <name type="scientific">Streptomyces venezuelae</name>
    <dbReference type="NCBI Taxonomy" id="54571"/>
    <lineage>
        <taxon>Bacteria</taxon>
        <taxon>Bacillati</taxon>
        <taxon>Actinomycetota</taxon>
        <taxon>Actinomycetes</taxon>
        <taxon>Kitasatosporales</taxon>
        <taxon>Streptomycetaceae</taxon>
        <taxon>Streptomyces</taxon>
    </lineage>
</organism>
<feature type="transmembrane region" description="Helical" evidence="9">
    <location>
        <begin position="18"/>
        <end position="41"/>
    </location>
</feature>
<dbReference type="GO" id="GO:0004427">
    <property type="term" value="F:inorganic diphosphate phosphatase activity"/>
    <property type="evidence" value="ECO:0007669"/>
    <property type="project" value="UniProtKB-UniRule"/>
</dbReference>
<dbReference type="PANTHER" id="PTHR31998">
    <property type="entry name" value="K(+)-INSENSITIVE PYROPHOSPHATE-ENERGIZED PROTON PUMP"/>
    <property type="match status" value="1"/>
</dbReference>
<keyword evidence="3 9" id="KW-0812">Transmembrane</keyword>
<comment type="function">
    <text evidence="9">Proton pump that utilizes the energy of pyrophosphate hydrolysis as the driving force for proton movement across the membrane. Generates a proton motive force.</text>
</comment>
<evidence type="ECO:0000256" key="6">
    <source>
        <dbReference type="ARBA" id="ARBA00022989"/>
    </source>
</evidence>
<dbReference type="GO" id="GO:0000287">
    <property type="term" value="F:magnesium ion binding"/>
    <property type="evidence" value="ECO:0007669"/>
    <property type="project" value="UniProtKB-UniRule"/>
</dbReference>
<feature type="transmembrane region" description="Helical" evidence="9">
    <location>
        <begin position="188"/>
        <end position="205"/>
    </location>
</feature>
<feature type="transmembrane region" description="Helical" evidence="9">
    <location>
        <begin position="440"/>
        <end position="464"/>
    </location>
</feature>
<dbReference type="NCBIfam" id="NF001960">
    <property type="entry name" value="PRK00733.3-5"/>
    <property type="match status" value="1"/>
</dbReference>
<feature type="site" description="Determinant of potassium independence" evidence="9">
    <location>
        <position position="504"/>
    </location>
</feature>
<keyword evidence="9" id="KW-0375">Hydrogen ion transport</keyword>
<dbReference type="Proteomes" id="UP000324106">
    <property type="component" value="Chromosome"/>
</dbReference>
<feature type="transmembrane region" description="Helical" evidence="9">
    <location>
        <begin position="654"/>
        <end position="671"/>
    </location>
</feature>
<keyword evidence="5 9" id="KW-1278">Translocase</keyword>
<dbReference type="NCBIfam" id="NF001952">
    <property type="entry name" value="PRK00733.1-4"/>
    <property type="match status" value="1"/>
</dbReference>
<dbReference type="RefSeq" id="WP_150268791.1">
    <property type="nucleotide sequence ID" value="NZ_CP029194.1"/>
</dbReference>
<dbReference type="NCBIfam" id="TIGR01104">
    <property type="entry name" value="V_PPase"/>
    <property type="match status" value="1"/>
</dbReference>
<feature type="transmembrane region" description="Helical" evidence="9">
    <location>
        <begin position="315"/>
        <end position="338"/>
    </location>
</feature>
<comment type="cofactor">
    <cofactor evidence="9">
        <name>Mg(2+)</name>
        <dbReference type="ChEBI" id="CHEBI:18420"/>
    </cofactor>
</comment>
<feature type="transmembrane region" description="Helical" evidence="9">
    <location>
        <begin position="628"/>
        <end position="648"/>
    </location>
</feature>
<comment type="subcellular location">
    <subcellularLocation>
        <location evidence="9">Cell membrane</location>
        <topology evidence="9">Multi-pass membrane protein</topology>
    </subcellularLocation>
    <subcellularLocation>
        <location evidence="1">Endomembrane system</location>
        <topology evidence="1">Multi-pass membrane protein</topology>
    </subcellularLocation>
</comment>
<accession>A0A5P2AUS1</accession>
<feature type="transmembrane region" description="Helical" evidence="9">
    <location>
        <begin position="258"/>
        <end position="276"/>
    </location>
</feature>
<dbReference type="OrthoDB" id="9808652at2"/>
<evidence type="ECO:0000256" key="8">
    <source>
        <dbReference type="ARBA" id="ARBA00023136"/>
    </source>
</evidence>
<comment type="subunit">
    <text evidence="9">Homodimer.</text>
</comment>
<dbReference type="EC" id="7.1.3.1" evidence="9"/>
<dbReference type="GO" id="GO:0005886">
    <property type="term" value="C:plasma membrane"/>
    <property type="evidence" value="ECO:0007669"/>
    <property type="project" value="UniProtKB-SubCell"/>
</dbReference>
<protein>
    <recommendedName>
        <fullName evidence="9">K(+)-insensitive pyrophosphate-energized proton pump</fullName>
        <ecNumber evidence="9">7.1.3.1</ecNumber>
    </recommendedName>
    <alternativeName>
        <fullName evidence="9">Membrane-bound proton-translocating pyrophosphatase</fullName>
    </alternativeName>
    <alternativeName>
        <fullName evidence="9">Pyrophosphate-energized inorganic pyrophosphatase</fullName>
        <shortName evidence="9">H(+)-PPase</shortName>
    </alternativeName>
</protein>
<comment type="similarity">
    <text evidence="9">Belongs to the H(+)-translocating pyrophosphatase (TC 3.A.10) family. K(+)-insensitive subfamily.</text>
</comment>
<dbReference type="PIRSF" id="PIRSF001265">
    <property type="entry name" value="H+-PPase"/>
    <property type="match status" value="1"/>
</dbReference>
<dbReference type="Pfam" id="PF03030">
    <property type="entry name" value="H_PPase"/>
    <property type="match status" value="1"/>
</dbReference>
<feature type="transmembrane region" description="Helical" evidence="9">
    <location>
        <begin position="69"/>
        <end position="86"/>
    </location>
</feature>